<protein>
    <submittedName>
        <fullName evidence="2">Jg8508 protein</fullName>
    </submittedName>
</protein>
<feature type="signal peptide" evidence="1">
    <location>
        <begin position="1"/>
        <end position="24"/>
    </location>
</feature>
<keyword evidence="1" id="KW-0732">Signal</keyword>
<evidence type="ECO:0000256" key="1">
    <source>
        <dbReference type="SAM" id="SignalP"/>
    </source>
</evidence>
<accession>A0A8S4RCZ9</accession>
<keyword evidence="3" id="KW-1185">Reference proteome</keyword>
<feature type="chain" id="PRO_5035818987" evidence="1">
    <location>
        <begin position="25"/>
        <end position="103"/>
    </location>
</feature>
<organism evidence="2 3">
    <name type="scientific">Pararge aegeria aegeria</name>
    <dbReference type="NCBI Taxonomy" id="348720"/>
    <lineage>
        <taxon>Eukaryota</taxon>
        <taxon>Metazoa</taxon>
        <taxon>Ecdysozoa</taxon>
        <taxon>Arthropoda</taxon>
        <taxon>Hexapoda</taxon>
        <taxon>Insecta</taxon>
        <taxon>Pterygota</taxon>
        <taxon>Neoptera</taxon>
        <taxon>Endopterygota</taxon>
        <taxon>Lepidoptera</taxon>
        <taxon>Glossata</taxon>
        <taxon>Ditrysia</taxon>
        <taxon>Papilionoidea</taxon>
        <taxon>Nymphalidae</taxon>
        <taxon>Satyrinae</taxon>
        <taxon>Satyrini</taxon>
        <taxon>Parargina</taxon>
        <taxon>Pararge</taxon>
    </lineage>
</organism>
<dbReference type="AlphaFoldDB" id="A0A8S4RCZ9"/>
<comment type="caution">
    <text evidence="2">The sequence shown here is derived from an EMBL/GenBank/DDBJ whole genome shotgun (WGS) entry which is preliminary data.</text>
</comment>
<evidence type="ECO:0000313" key="2">
    <source>
        <dbReference type="EMBL" id="CAH2233572.1"/>
    </source>
</evidence>
<evidence type="ECO:0000313" key="3">
    <source>
        <dbReference type="Proteomes" id="UP000838756"/>
    </source>
</evidence>
<dbReference type="OrthoDB" id="6927674at2759"/>
<name>A0A8S4RCZ9_9NEOP</name>
<proteinExistence type="predicted"/>
<reference evidence="2" key="1">
    <citation type="submission" date="2022-03" db="EMBL/GenBank/DDBJ databases">
        <authorList>
            <person name="Lindestad O."/>
        </authorList>
    </citation>
    <scope>NUCLEOTIDE SEQUENCE</scope>
</reference>
<dbReference type="Proteomes" id="UP000838756">
    <property type="component" value="Unassembled WGS sequence"/>
</dbReference>
<gene>
    <name evidence="2" type="primary">jg8508</name>
    <name evidence="2" type="ORF">PAEG_LOCUS11523</name>
</gene>
<sequence>MTRPFKQIVVLQIIILQLLIHVNGSPYTPRDFVSLFANPVKDFIKLFTQANNSKSAVYDKYNSGNVTKDRTGGKMIEVPENNGNTCNDGTVKDINGLCRSPWS</sequence>
<dbReference type="EMBL" id="CAKXAJ010024980">
    <property type="protein sequence ID" value="CAH2233572.1"/>
    <property type="molecule type" value="Genomic_DNA"/>
</dbReference>